<keyword evidence="11" id="KW-1185">Reference proteome</keyword>
<dbReference type="Gene3D" id="2.30.40.10">
    <property type="entry name" value="Urease, subunit C, domain 1"/>
    <property type="match status" value="1"/>
</dbReference>
<dbReference type="PANTHER" id="PTHR11113:SF14">
    <property type="entry name" value="N-ACETYLGLUCOSAMINE-6-PHOSPHATE DEACETYLASE"/>
    <property type="match status" value="1"/>
</dbReference>
<dbReference type="GO" id="GO:0008448">
    <property type="term" value="F:N-acetylglucosamine-6-phosphate deacetylase activity"/>
    <property type="evidence" value="ECO:0007669"/>
    <property type="project" value="UniProtKB-EC"/>
</dbReference>
<feature type="binding site" evidence="7">
    <location>
        <position position="249"/>
    </location>
    <ligand>
        <name>substrate</name>
    </ligand>
</feature>
<dbReference type="InterPro" id="IPR006680">
    <property type="entry name" value="Amidohydro-rel"/>
</dbReference>
<feature type="binding site" evidence="8">
    <location>
        <position position="214"/>
    </location>
    <ligand>
        <name>Zn(2+)</name>
        <dbReference type="ChEBI" id="CHEBI:29105"/>
    </ligand>
</feature>
<feature type="active site" description="Proton donor/acceptor" evidence="6">
    <location>
        <position position="271"/>
    </location>
</feature>
<dbReference type="EC" id="3.5.1.25" evidence="10"/>
<evidence type="ECO:0000256" key="3">
    <source>
        <dbReference type="ARBA" id="ARBA00022801"/>
    </source>
</evidence>
<comment type="similarity">
    <text evidence="1 5">Belongs to the metallo-dependent hydrolases superfamily. NagA family.</text>
</comment>
<evidence type="ECO:0000256" key="7">
    <source>
        <dbReference type="PIRSR" id="PIRSR038994-2"/>
    </source>
</evidence>
<dbReference type="PIRSF" id="PIRSF038994">
    <property type="entry name" value="NagA"/>
    <property type="match status" value="1"/>
</dbReference>
<keyword evidence="2 8" id="KW-0479">Metal-binding</keyword>
<organism evidence="10 11">
    <name type="scientific">Nonomuraea diastatica</name>
    <dbReference type="NCBI Taxonomy" id="1848329"/>
    <lineage>
        <taxon>Bacteria</taxon>
        <taxon>Bacillati</taxon>
        <taxon>Actinomycetota</taxon>
        <taxon>Actinomycetes</taxon>
        <taxon>Streptosporangiales</taxon>
        <taxon>Streptosporangiaceae</taxon>
        <taxon>Nonomuraea</taxon>
    </lineage>
</organism>
<dbReference type="InterPro" id="IPR011059">
    <property type="entry name" value="Metal-dep_hydrolase_composite"/>
</dbReference>
<keyword evidence="4 5" id="KW-0119">Carbohydrate metabolism</keyword>
<dbReference type="OrthoDB" id="9776488at2"/>
<dbReference type="AlphaFoldDB" id="A0A4R4WRU6"/>
<feature type="domain" description="Amidohydrolase-related" evidence="9">
    <location>
        <begin position="53"/>
        <end position="367"/>
    </location>
</feature>
<evidence type="ECO:0000313" key="10">
    <source>
        <dbReference type="EMBL" id="TDD19170.1"/>
    </source>
</evidence>
<feature type="binding site" evidence="7">
    <location>
        <position position="138"/>
    </location>
    <ligand>
        <name>substrate</name>
    </ligand>
</feature>
<keyword evidence="3 5" id="KW-0378">Hydrolase</keyword>
<evidence type="ECO:0000313" key="11">
    <source>
        <dbReference type="Proteomes" id="UP000294543"/>
    </source>
</evidence>
<dbReference type="SUPFAM" id="SSF51338">
    <property type="entry name" value="Composite domain of metallo-dependent hydrolases"/>
    <property type="match status" value="1"/>
</dbReference>
<dbReference type="Gene3D" id="3.20.20.140">
    <property type="entry name" value="Metal-dependent hydrolases"/>
    <property type="match status" value="1"/>
</dbReference>
<sequence length="372" mass="38355">MTDQILAGARVVTPSDVLEPGWVQIRGGRIAGVGAGAPPRDGTPIRDLGGGWLLPGFVDIHAHGGGGVSAIDSPADLAATVAFHRLHGTTRTLISLVSSPVEQMARAAGWVADLMASEPGVAGAHLEGPFLSHLRCGAHDPDHLRAPATAELRKLLEAGQGGIRMVTVAPELPGGLDLVRELVACDVIAAVGHTDGDYATCRAAFEAGARVLTHTFNGMRGLHHREPGPFLAACESPDVVLEVINDGIHLADPIVRLIVRQAPDRVALITDASAGAGMGDGRYARGARQVQVSAGRAELVGSGSLAGSTLTMAQAVRRAVREVGLPVTVASAAASAVPARLLGLDCGRIEAGRAAEFVVMTDDFEVREVLAH</sequence>
<proteinExistence type="inferred from homology"/>
<feature type="binding site" evidence="8">
    <location>
        <position position="193"/>
    </location>
    <ligand>
        <name>Zn(2+)</name>
        <dbReference type="ChEBI" id="CHEBI:29105"/>
    </ligand>
</feature>
<reference evidence="10 11" key="1">
    <citation type="submission" date="2019-03" db="EMBL/GenBank/DDBJ databases">
        <title>Draft genome sequences of novel Actinobacteria.</title>
        <authorList>
            <person name="Sahin N."/>
            <person name="Ay H."/>
            <person name="Saygin H."/>
        </authorList>
    </citation>
    <scope>NUCLEOTIDE SEQUENCE [LARGE SCALE GENOMIC DNA]</scope>
    <source>
        <strain evidence="10 11">KC712</strain>
    </source>
</reference>
<dbReference type="GO" id="GO:0006046">
    <property type="term" value="P:N-acetylglucosamine catabolic process"/>
    <property type="evidence" value="ECO:0007669"/>
    <property type="project" value="TreeGrafter"/>
</dbReference>
<evidence type="ECO:0000256" key="2">
    <source>
        <dbReference type="ARBA" id="ARBA00022723"/>
    </source>
</evidence>
<evidence type="ECO:0000256" key="4">
    <source>
        <dbReference type="ARBA" id="ARBA00023277"/>
    </source>
</evidence>
<dbReference type="Pfam" id="PF01979">
    <property type="entry name" value="Amidohydro_1"/>
    <property type="match status" value="1"/>
</dbReference>
<accession>A0A4R4WRU6</accession>
<dbReference type="SUPFAM" id="SSF51556">
    <property type="entry name" value="Metallo-dependent hydrolases"/>
    <property type="match status" value="1"/>
</dbReference>
<dbReference type="PANTHER" id="PTHR11113">
    <property type="entry name" value="N-ACETYLGLUCOSAMINE-6-PHOSPHATE DEACETYLASE"/>
    <property type="match status" value="1"/>
</dbReference>
<feature type="binding site" evidence="7">
    <location>
        <begin position="305"/>
        <end position="307"/>
    </location>
    <ligand>
        <name>substrate</name>
    </ligand>
</feature>
<gene>
    <name evidence="10" type="primary">nagA</name>
    <name evidence="10" type="ORF">E1294_21805</name>
</gene>
<dbReference type="CDD" id="cd00854">
    <property type="entry name" value="NagA"/>
    <property type="match status" value="1"/>
</dbReference>
<feature type="binding site" evidence="7">
    <location>
        <begin position="217"/>
        <end position="218"/>
    </location>
    <ligand>
        <name>substrate</name>
    </ligand>
</feature>
<evidence type="ECO:0000256" key="5">
    <source>
        <dbReference type="PIRNR" id="PIRNR038994"/>
    </source>
</evidence>
<dbReference type="InterPro" id="IPR003764">
    <property type="entry name" value="GlcNAc_6-P_deAcase"/>
</dbReference>
<dbReference type="InterPro" id="IPR032466">
    <property type="entry name" value="Metal_Hydrolase"/>
</dbReference>
<protein>
    <submittedName>
        <fullName evidence="10">N-acetylglucosamine-6-phosphate deacetylase</fullName>
        <ecNumber evidence="10">3.5.1.25</ecNumber>
    </submittedName>
</protein>
<dbReference type="RefSeq" id="WP_132510913.1">
    <property type="nucleotide sequence ID" value="NZ_SMKP01000061.1"/>
</dbReference>
<feature type="binding site" evidence="8">
    <location>
        <position position="127"/>
    </location>
    <ligand>
        <name>Zn(2+)</name>
        <dbReference type="ChEBI" id="CHEBI:29105"/>
    </ligand>
</feature>
<evidence type="ECO:0000256" key="6">
    <source>
        <dbReference type="PIRSR" id="PIRSR038994-1"/>
    </source>
</evidence>
<dbReference type="EMBL" id="SMKP01000061">
    <property type="protein sequence ID" value="TDD19170.1"/>
    <property type="molecule type" value="Genomic_DNA"/>
</dbReference>
<evidence type="ECO:0000259" key="9">
    <source>
        <dbReference type="Pfam" id="PF01979"/>
    </source>
</evidence>
<comment type="cofactor">
    <cofactor evidence="8">
        <name>a divalent metal cation</name>
        <dbReference type="ChEBI" id="CHEBI:60240"/>
    </cofactor>
    <text evidence="8">Binds 1 divalent metal cation per subunit.</text>
</comment>
<dbReference type="NCBIfam" id="TIGR00221">
    <property type="entry name" value="nagA"/>
    <property type="match status" value="1"/>
</dbReference>
<feature type="binding site" evidence="7">
    <location>
        <position position="225"/>
    </location>
    <ligand>
        <name>substrate</name>
    </ligand>
</feature>
<name>A0A4R4WRU6_9ACTN</name>
<evidence type="ECO:0000256" key="1">
    <source>
        <dbReference type="ARBA" id="ARBA00010716"/>
    </source>
</evidence>
<dbReference type="Proteomes" id="UP000294543">
    <property type="component" value="Unassembled WGS sequence"/>
</dbReference>
<evidence type="ECO:0000256" key="8">
    <source>
        <dbReference type="PIRSR" id="PIRSR038994-3"/>
    </source>
</evidence>
<dbReference type="GO" id="GO:0046872">
    <property type="term" value="F:metal ion binding"/>
    <property type="evidence" value="ECO:0007669"/>
    <property type="project" value="UniProtKB-KW"/>
</dbReference>
<comment type="caution">
    <text evidence="10">The sequence shown here is derived from an EMBL/GenBank/DDBJ whole genome shotgun (WGS) entry which is preliminary data.</text>
</comment>